<comment type="caution">
    <text evidence="5">The sequence shown here is derived from an EMBL/GenBank/DDBJ whole genome shotgun (WGS) entry which is preliminary data.</text>
</comment>
<dbReference type="Gene3D" id="1.10.10.60">
    <property type="entry name" value="Homeodomain-like"/>
    <property type="match status" value="1"/>
</dbReference>
<gene>
    <name evidence="5" type="ORF">V1479_23715</name>
</gene>
<accession>A0ABV3X076</accession>
<dbReference type="SUPFAM" id="SSF46689">
    <property type="entry name" value="Homeodomain-like"/>
    <property type="match status" value="1"/>
</dbReference>
<dbReference type="Proteomes" id="UP001559025">
    <property type="component" value="Unassembled WGS sequence"/>
</dbReference>
<dbReference type="RefSeq" id="WP_173194150.1">
    <property type="nucleotide sequence ID" value="NZ_JABETK010000003.1"/>
</dbReference>
<dbReference type="PROSITE" id="PS01124">
    <property type="entry name" value="HTH_ARAC_FAMILY_2"/>
    <property type="match status" value="1"/>
</dbReference>
<keyword evidence="2" id="KW-0238">DNA-binding</keyword>
<dbReference type="EMBL" id="JAZHFV010000011">
    <property type="protein sequence ID" value="MEX4010330.1"/>
    <property type="molecule type" value="Genomic_DNA"/>
</dbReference>
<dbReference type="Pfam" id="PF12833">
    <property type="entry name" value="HTH_18"/>
    <property type="match status" value="1"/>
</dbReference>
<feature type="domain" description="HTH araC/xylS-type" evidence="4">
    <location>
        <begin position="205"/>
        <end position="305"/>
    </location>
</feature>
<organism evidence="5 6">
    <name type="scientific">Neoaquamicrobium sediminum</name>
    <dbReference type="NCBI Taxonomy" id="1849104"/>
    <lineage>
        <taxon>Bacteria</taxon>
        <taxon>Pseudomonadati</taxon>
        <taxon>Pseudomonadota</taxon>
        <taxon>Alphaproteobacteria</taxon>
        <taxon>Hyphomicrobiales</taxon>
        <taxon>Phyllobacteriaceae</taxon>
        <taxon>Neoaquamicrobium</taxon>
    </lineage>
</organism>
<dbReference type="PANTHER" id="PTHR47894:SF4">
    <property type="entry name" value="HTH-TYPE TRANSCRIPTIONAL REGULATOR GADX"/>
    <property type="match status" value="1"/>
</dbReference>
<reference evidence="5 6" key="1">
    <citation type="submission" date="2024-01" db="EMBL/GenBank/DDBJ databases">
        <title>New evidence supports the origin of RcGTA from prophage.</title>
        <authorList>
            <person name="Xu Y."/>
            <person name="Liu B."/>
            <person name="Chen F."/>
        </authorList>
    </citation>
    <scope>NUCLEOTIDE SEQUENCE [LARGE SCALE GENOMIC DNA]</scope>
    <source>
        <strain evidence="5 6">CBW1107-2</strain>
    </source>
</reference>
<protein>
    <submittedName>
        <fullName evidence="5">Helix-turn-helix transcriptional regulator</fullName>
    </submittedName>
</protein>
<evidence type="ECO:0000313" key="6">
    <source>
        <dbReference type="Proteomes" id="UP001559025"/>
    </source>
</evidence>
<dbReference type="SMART" id="SM00342">
    <property type="entry name" value="HTH_ARAC"/>
    <property type="match status" value="1"/>
</dbReference>
<evidence type="ECO:0000256" key="1">
    <source>
        <dbReference type="ARBA" id="ARBA00023015"/>
    </source>
</evidence>
<dbReference type="PANTHER" id="PTHR47894">
    <property type="entry name" value="HTH-TYPE TRANSCRIPTIONAL REGULATOR GADX"/>
    <property type="match status" value="1"/>
</dbReference>
<evidence type="ECO:0000313" key="5">
    <source>
        <dbReference type="EMBL" id="MEX4010330.1"/>
    </source>
</evidence>
<dbReference type="InterPro" id="IPR009057">
    <property type="entry name" value="Homeodomain-like_sf"/>
</dbReference>
<evidence type="ECO:0000259" key="4">
    <source>
        <dbReference type="PROSITE" id="PS01124"/>
    </source>
</evidence>
<evidence type="ECO:0000256" key="2">
    <source>
        <dbReference type="ARBA" id="ARBA00023125"/>
    </source>
</evidence>
<proteinExistence type="predicted"/>
<name>A0ABV3X076_9HYPH</name>
<keyword evidence="6" id="KW-1185">Reference proteome</keyword>
<sequence>MDDFASALVVAMVSRSLARQSIAVPASTAVGDRTVDPAEKRALLDGVLGAHGPATILRVADIVPDFADHPVAGVFAGCRTPSDVVASWIAIERYFHSRHRTRVVDSADDRIVMEHFDTCGLSISAGENIAVAGLILGILRWRGAHGAVLSFDGSVSLTEPAAPAARTHIWWVSWQGFTPPPNAPSPSDDGPVPAVDVAGRSISDPHVRRVFAEQLGAPTRRRRAADIAHAAGLSLRSLQRRLAEAGWTLSDIVASARVHLATRLLAGTDTPLALVGLLAGYSDQPHFQRAFRAAVGPTPAEYRRLATRHEENKPTT</sequence>
<dbReference type="InterPro" id="IPR018060">
    <property type="entry name" value="HTH_AraC"/>
</dbReference>
<keyword evidence="1" id="KW-0805">Transcription regulation</keyword>
<keyword evidence="3" id="KW-0804">Transcription</keyword>
<evidence type="ECO:0000256" key="3">
    <source>
        <dbReference type="ARBA" id="ARBA00023163"/>
    </source>
</evidence>